<proteinExistence type="predicted"/>
<feature type="region of interest" description="Disordered" evidence="1">
    <location>
        <begin position="37"/>
        <end position="64"/>
    </location>
</feature>
<evidence type="ECO:0000313" key="2">
    <source>
        <dbReference type="EMBL" id="AZQ56201.1"/>
    </source>
</evidence>
<evidence type="ECO:0000256" key="1">
    <source>
        <dbReference type="SAM" id="MobiDB-lite"/>
    </source>
</evidence>
<dbReference type="RefSeq" id="WP_126369531.1">
    <property type="nucleotide sequence ID" value="NZ_CP034547.1"/>
</dbReference>
<sequence length="84" mass="9060">MSINIIRVGDDTDHGGKVETGSSTMKFDGRYVARKGDRVSCPQHPDVSPNVIEEGDESMKDNGIPIARHGHRATCGCHLISSLV</sequence>
<name>A0A3S9NKN7_9BURK</name>
<dbReference type="Proteomes" id="UP000277191">
    <property type="component" value="Chromosome 3"/>
</dbReference>
<gene>
    <name evidence="2" type="ORF">D5R55_36060</name>
</gene>
<protein>
    <submittedName>
        <fullName evidence="2">PAAR domain-containing protein</fullName>
    </submittedName>
</protein>
<dbReference type="AlphaFoldDB" id="A0A3S9NKN7"/>
<organism evidence="2 3">
    <name type="scientific">Burkholderia cenocepacia</name>
    <dbReference type="NCBI Taxonomy" id="95486"/>
    <lineage>
        <taxon>Bacteria</taxon>
        <taxon>Pseudomonadati</taxon>
        <taxon>Pseudomonadota</taxon>
        <taxon>Betaproteobacteria</taxon>
        <taxon>Burkholderiales</taxon>
        <taxon>Burkholderiaceae</taxon>
        <taxon>Burkholderia</taxon>
        <taxon>Burkholderia cepacia complex</taxon>
    </lineage>
</organism>
<dbReference type="EMBL" id="CP034547">
    <property type="protein sequence ID" value="AZQ56201.1"/>
    <property type="molecule type" value="Genomic_DNA"/>
</dbReference>
<dbReference type="Gene3D" id="2.60.200.60">
    <property type="match status" value="1"/>
</dbReference>
<accession>A0A3S9NKN7</accession>
<feature type="compositionally biased region" description="Basic and acidic residues" evidence="1">
    <location>
        <begin position="8"/>
        <end position="17"/>
    </location>
</feature>
<dbReference type="Pfam" id="PF05488">
    <property type="entry name" value="PAAR_motif"/>
    <property type="match status" value="1"/>
</dbReference>
<dbReference type="CDD" id="cd14744">
    <property type="entry name" value="PAAR_CT_2"/>
    <property type="match status" value="1"/>
</dbReference>
<dbReference type="InterPro" id="IPR008727">
    <property type="entry name" value="PAAR_motif"/>
</dbReference>
<feature type="region of interest" description="Disordered" evidence="1">
    <location>
        <begin position="1"/>
        <end position="22"/>
    </location>
</feature>
<reference evidence="2 3" key="1">
    <citation type="submission" date="2018-12" db="EMBL/GenBank/DDBJ databases">
        <title>Cadmium resistance mechanism in endophytic bacteria Burkholderia cenocepacia YG-3.</title>
        <authorList>
            <person name="Zhang X."/>
            <person name="Wang X."/>
            <person name="Zhu Y."/>
        </authorList>
    </citation>
    <scope>NUCLEOTIDE SEQUENCE [LARGE SCALE GENOMIC DNA]</scope>
    <source>
        <strain evidence="2 3">YG-3</strain>
    </source>
</reference>
<evidence type="ECO:0000313" key="3">
    <source>
        <dbReference type="Proteomes" id="UP000277191"/>
    </source>
</evidence>